<protein>
    <recommendedName>
        <fullName evidence="4">Hydantoinase B/oxoprolinase domain-containing protein</fullName>
    </recommendedName>
</protein>
<comment type="caution">
    <text evidence="2">The sequence shown here is derived from an EMBL/GenBank/DDBJ whole genome shotgun (WGS) entry which is preliminary data.</text>
</comment>
<evidence type="ECO:0008006" key="4">
    <source>
        <dbReference type="Google" id="ProtNLM"/>
    </source>
</evidence>
<gene>
    <name evidence="2" type="ORF">GNZ13_50915</name>
</gene>
<evidence type="ECO:0000256" key="1">
    <source>
        <dbReference type="SAM" id="MobiDB-lite"/>
    </source>
</evidence>
<proteinExistence type="predicted"/>
<sequence>MTIAQGDDDERLAEPPLLLESDGSLLDSSFGLFVRECPRGHPYVSEGEMREEEQVLREVPRKSESMLGTRREAAANAAGFLSSAVRRKLAREVTERIDRAGGAIVNLEENETRQIAGKLPSSLDEIEGDANPTQCYAQTVIEPGDLLYLNCQGGGGY</sequence>
<accession>A0A972SNV0</accession>
<dbReference type="EMBL" id="WOEZ01000345">
    <property type="protein sequence ID" value="NPT62578.1"/>
    <property type="molecule type" value="Genomic_DNA"/>
</dbReference>
<feature type="non-terminal residue" evidence="2">
    <location>
        <position position="157"/>
    </location>
</feature>
<evidence type="ECO:0000313" key="2">
    <source>
        <dbReference type="EMBL" id="NPT62578.1"/>
    </source>
</evidence>
<feature type="region of interest" description="Disordered" evidence="1">
    <location>
        <begin position="46"/>
        <end position="65"/>
    </location>
</feature>
<feature type="compositionally biased region" description="Basic and acidic residues" evidence="1">
    <location>
        <begin position="52"/>
        <end position="65"/>
    </location>
</feature>
<evidence type="ECO:0000313" key="3">
    <source>
        <dbReference type="Proteomes" id="UP000655523"/>
    </source>
</evidence>
<keyword evidence="3" id="KW-1185">Reference proteome</keyword>
<dbReference type="Proteomes" id="UP000655523">
    <property type="component" value="Unassembled WGS sequence"/>
</dbReference>
<dbReference type="AlphaFoldDB" id="A0A972SNV0"/>
<name>A0A972SNV0_9BURK</name>
<dbReference type="RefSeq" id="WP_172179039.1">
    <property type="nucleotide sequence ID" value="NZ_WOEZ01000345.1"/>
</dbReference>
<organism evidence="2 3">
    <name type="scientific">Paraburkholderia elongata</name>
    <dbReference type="NCBI Taxonomy" id="2675747"/>
    <lineage>
        <taxon>Bacteria</taxon>
        <taxon>Pseudomonadati</taxon>
        <taxon>Pseudomonadota</taxon>
        <taxon>Betaproteobacteria</taxon>
        <taxon>Burkholderiales</taxon>
        <taxon>Burkholderiaceae</taxon>
        <taxon>Paraburkholderia</taxon>
    </lineage>
</organism>
<reference evidence="2 3" key="1">
    <citation type="submission" date="2019-11" db="EMBL/GenBank/DDBJ databases">
        <title>Metabolism of dissolved organic matter in forest soils.</title>
        <authorList>
            <person name="Cyle K.T."/>
            <person name="Wilhelm R.C."/>
            <person name="Martinez C.E."/>
        </authorList>
    </citation>
    <scope>NUCLEOTIDE SEQUENCE [LARGE SCALE GENOMIC DNA]</scope>
    <source>
        <strain evidence="2 3">5N</strain>
    </source>
</reference>